<reference evidence="2" key="1">
    <citation type="submission" date="2019-04" db="EMBL/GenBank/DDBJ databases">
        <authorList>
            <person name="Melise S."/>
            <person name="Noan J."/>
            <person name="Okalmin O."/>
        </authorList>
    </citation>
    <scope>NUCLEOTIDE SEQUENCE</scope>
    <source>
        <strain evidence="2">FN9</strain>
    </source>
</reference>
<organism evidence="2">
    <name type="scientific">Gibberella zeae</name>
    <name type="common">Wheat head blight fungus</name>
    <name type="synonym">Fusarium graminearum</name>
    <dbReference type="NCBI Taxonomy" id="5518"/>
    <lineage>
        <taxon>Eukaryota</taxon>
        <taxon>Fungi</taxon>
        <taxon>Dikarya</taxon>
        <taxon>Ascomycota</taxon>
        <taxon>Pezizomycotina</taxon>
        <taxon>Sordariomycetes</taxon>
        <taxon>Hypocreomycetidae</taxon>
        <taxon>Hypocreales</taxon>
        <taxon>Nectriaceae</taxon>
        <taxon>Fusarium</taxon>
    </lineage>
</organism>
<accession>A0A4E9ELU9</accession>
<evidence type="ECO:0008006" key="3">
    <source>
        <dbReference type="Google" id="ProtNLM"/>
    </source>
</evidence>
<name>A0A4E9ELU9_GIBZA</name>
<sequence>MDSPSPGPSPALQAQNPAHRPPPPQGSGHPLLPHSALPYPHSDWPPGQYPPTGPPAQIQAGSSWAQVARAQFASQTSSVQAPSSQTSARRASSRLAMPLTPLKLPIASLREGFIKERYTLIKEIEKSIQFLWPGFRIRGEDLATCLLLPRHDLEGDGELSHETCIPPELKERLADISPFCKHYMLHLDPGNIISDPKNPKYKRWSHAIPTQPEKQDRLHPDMSQSRWRSQCGTVRVSKLETLSAFLMTSRDGNKCVVTGRPNPRVFWFIPRGWNDTADHNDATGNLEIGCYYLTKIDLLETISVSGELGNTHKPWNMICIDPVLYDFLVQGYCAFSYVITRDLVGSSILNLKFFWMPKLIPRFHQVMDLSKIDTFESTPSADGSTSFNIGDNDFGKELSVDLDYFRRLNCPPALECQEIMSEITDFSGHDIWINMTAPEASLFESVAKIHWTCIVFAALCGGAG</sequence>
<proteinExistence type="predicted"/>
<gene>
    <name evidence="2" type="ORF">FUG_LOCUS511661</name>
</gene>
<evidence type="ECO:0000313" key="2">
    <source>
        <dbReference type="EMBL" id="VIO63145.1"/>
    </source>
</evidence>
<evidence type="ECO:0000256" key="1">
    <source>
        <dbReference type="SAM" id="MobiDB-lite"/>
    </source>
</evidence>
<dbReference type="EMBL" id="CAAKMV010000174">
    <property type="protein sequence ID" value="VIO63145.1"/>
    <property type="molecule type" value="Genomic_DNA"/>
</dbReference>
<dbReference type="AlphaFoldDB" id="A0A4E9ELU9"/>
<feature type="region of interest" description="Disordered" evidence="1">
    <location>
        <begin position="1"/>
        <end position="63"/>
    </location>
</feature>
<protein>
    <recommendedName>
        <fullName evidence="3">HNH nuclease domain-containing protein</fullName>
    </recommendedName>
</protein>